<sequence length="578" mass="62707">MQAPSGYNGGNIKIYQDEQLLAITELEIVDGLAEFAIPILDLNVVGQEATIQVRTSLEYSDSNWCHDDWDDPATLTNLSMTYAGEPALPMVISEYLPSVLDRISIYIPQEPSESESAAAIELSSALSAQYRTQNPEIDLISLAAGESSPRASADAFERKFVISDQEDSEVVLENPGADSMFLRISGQGNALVDQARLLSSELLPLVNTNSAELASHAEIPQLEPRSMTVEELGNFTLETEGIGRTSVNIGFDQSRMGSFPTELEVNLSGGYVPLPADMNGQLIFHIGDTVIDQLPLNQGGEFNHTLLIPQDLFSRFPQLEVELRSTGTVECNVTQPLSLWIDPKSTVNTELSDTPENAGFLSLPQGFIPTVNVALAEGDFADVQRAVSIIDGVQMLGTTRLRPELVSWEDAIVSQQPAVLIDAGGESSTDLSLPVETENGVLTVEGSEDVINLDQLEYGGIETFWDEENSRMLLVASSAGDPAELDRVLNWLDQDQDRWYELSGQALLQSVGNLGDPMEVTVSAAQLDQQPSTDKTAWIVGAVLLSLLTVGVIAIVLRSRARSRASKAEGDDLNLEQR</sequence>
<dbReference type="Proteomes" id="UP000266975">
    <property type="component" value="Unassembled WGS sequence"/>
</dbReference>
<keyword evidence="1" id="KW-0472">Membrane</keyword>
<evidence type="ECO:0000313" key="3">
    <source>
        <dbReference type="Proteomes" id="UP000266975"/>
    </source>
</evidence>
<keyword evidence="1" id="KW-1133">Transmembrane helix</keyword>
<reference evidence="2 3" key="1">
    <citation type="submission" date="2018-02" db="EMBL/GenBank/DDBJ databases">
        <title>Corynebacterium alimpuense sp. nov., a marine obligate actinomycete isolated from sediments of Valparaiso bay, Chile.</title>
        <authorList>
            <person name="Claverias F."/>
            <person name="Gonzales-Siles L."/>
            <person name="Salva-Serra F."/>
            <person name="Inganaes E."/>
            <person name="Molin K."/>
            <person name="Cumsille A."/>
            <person name="Undabarrena A."/>
            <person name="Couve E."/>
            <person name="Moore E.R.B."/>
            <person name="Gomila M."/>
            <person name="Camara B."/>
        </authorList>
    </citation>
    <scope>NUCLEOTIDE SEQUENCE [LARGE SCALE GENOMIC DNA]</scope>
    <source>
        <strain evidence="2 3">CCUG 69366</strain>
    </source>
</reference>
<organism evidence="2 3">
    <name type="scientific">Corynebacterium alimapuense</name>
    <dbReference type="NCBI Taxonomy" id="1576874"/>
    <lineage>
        <taxon>Bacteria</taxon>
        <taxon>Bacillati</taxon>
        <taxon>Actinomycetota</taxon>
        <taxon>Actinomycetes</taxon>
        <taxon>Mycobacteriales</taxon>
        <taxon>Corynebacteriaceae</taxon>
        <taxon>Corynebacterium</taxon>
    </lineage>
</organism>
<keyword evidence="3" id="KW-1185">Reference proteome</keyword>
<keyword evidence="1" id="KW-0812">Transmembrane</keyword>
<accession>A0A3M8K899</accession>
<dbReference type="AlphaFoldDB" id="A0A3M8K899"/>
<protein>
    <submittedName>
        <fullName evidence="2">Uncharacterized protein</fullName>
    </submittedName>
</protein>
<proteinExistence type="predicted"/>
<feature type="transmembrane region" description="Helical" evidence="1">
    <location>
        <begin position="537"/>
        <end position="557"/>
    </location>
</feature>
<evidence type="ECO:0000313" key="2">
    <source>
        <dbReference type="EMBL" id="RNE49390.1"/>
    </source>
</evidence>
<gene>
    <name evidence="2" type="ORF">C5L39_03210</name>
</gene>
<comment type="caution">
    <text evidence="2">The sequence shown here is derived from an EMBL/GenBank/DDBJ whole genome shotgun (WGS) entry which is preliminary data.</text>
</comment>
<evidence type="ECO:0000256" key="1">
    <source>
        <dbReference type="SAM" id="Phobius"/>
    </source>
</evidence>
<dbReference type="EMBL" id="PTJO01000003">
    <property type="protein sequence ID" value="RNE49390.1"/>
    <property type="molecule type" value="Genomic_DNA"/>
</dbReference>
<name>A0A3M8K899_9CORY</name>